<comment type="subcellular location">
    <subcellularLocation>
        <location evidence="1">Nucleus</location>
    </subcellularLocation>
</comment>
<dbReference type="InterPro" id="IPR012890">
    <property type="entry name" value="GCFC2-like"/>
</dbReference>
<feature type="region of interest" description="Disordered" evidence="3">
    <location>
        <begin position="256"/>
        <end position="337"/>
    </location>
</feature>
<name>A0AAE0DR09_9LECA</name>
<proteinExistence type="predicted"/>
<gene>
    <name evidence="4" type="ORF">OEA41_008509</name>
</gene>
<feature type="compositionally biased region" description="Basic and acidic residues" evidence="3">
    <location>
        <begin position="113"/>
        <end position="122"/>
    </location>
</feature>
<feature type="compositionally biased region" description="Basic and acidic residues" evidence="3">
    <location>
        <begin position="258"/>
        <end position="276"/>
    </location>
</feature>
<reference evidence="4" key="1">
    <citation type="submission" date="2022-11" db="EMBL/GenBank/DDBJ databases">
        <title>Chromosomal genome sequence assembly and mating type (MAT) locus characterization of the leprose asexual lichenized fungus Lepraria neglecta (Nyl.) Erichsen.</title>
        <authorList>
            <person name="Allen J.L."/>
            <person name="Pfeffer B."/>
        </authorList>
    </citation>
    <scope>NUCLEOTIDE SEQUENCE</scope>
    <source>
        <strain evidence="4">Allen 5258</strain>
    </source>
</reference>
<protein>
    <recommendedName>
        <fullName evidence="6">Nineteen complex-related protein 2-domain-containing protein</fullName>
    </recommendedName>
</protein>
<dbReference type="AlphaFoldDB" id="A0AAE0DR09"/>
<evidence type="ECO:0000313" key="5">
    <source>
        <dbReference type="Proteomes" id="UP001276659"/>
    </source>
</evidence>
<dbReference type="InterPro" id="IPR028211">
    <property type="entry name" value="Ntr2"/>
</dbReference>
<feature type="compositionally biased region" description="Polar residues" evidence="3">
    <location>
        <begin position="30"/>
        <end position="40"/>
    </location>
</feature>
<evidence type="ECO:0000313" key="4">
    <source>
        <dbReference type="EMBL" id="KAK3177180.1"/>
    </source>
</evidence>
<feature type="region of interest" description="Disordered" evidence="3">
    <location>
        <begin position="194"/>
        <end position="237"/>
    </location>
</feature>
<dbReference type="GO" id="GO:0000390">
    <property type="term" value="P:spliceosomal complex disassembly"/>
    <property type="evidence" value="ECO:0007669"/>
    <property type="project" value="InterPro"/>
</dbReference>
<organism evidence="4 5">
    <name type="scientific">Lepraria neglecta</name>
    <dbReference type="NCBI Taxonomy" id="209136"/>
    <lineage>
        <taxon>Eukaryota</taxon>
        <taxon>Fungi</taxon>
        <taxon>Dikarya</taxon>
        <taxon>Ascomycota</taxon>
        <taxon>Pezizomycotina</taxon>
        <taxon>Lecanoromycetes</taxon>
        <taxon>OSLEUM clade</taxon>
        <taxon>Lecanoromycetidae</taxon>
        <taxon>Lecanorales</taxon>
        <taxon>Lecanorineae</taxon>
        <taxon>Stereocaulaceae</taxon>
        <taxon>Lepraria</taxon>
    </lineage>
</organism>
<dbReference type="PANTHER" id="PTHR12214:SF0">
    <property type="entry name" value="LD29489P"/>
    <property type="match status" value="1"/>
</dbReference>
<evidence type="ECO:0000256" key="3">
    <source>
        <dbReference type="SAM" id="MobiDB-lite"/>
    </source>
</evidence>
<feature type="region of interest" description="Disordered" evidence="3">
    <location>
        <begin position="1"/>
        <end position="93"/>
    </location>
</feature>
<comment type="caution">
    <text evidence="4">The sequence shown here is derived from an EMBL/GenBank/DDBJ whole genome shotgun (WGS) entry which is preliminary data.</text>
</comment>
<dbReference type="Proteomes" id="UP001276659">
    <property type="component" value="Unassembled WGS sequence"/>
</dbReference>
<dbReference type="EMBL" id="JASNWA010000004">
    <property type="protein sequence ID" value="KAK3177180.1"/>
    <property type="molecule type" value="Genomic_DNA"/>
</dbReference>
<evidence type="ECO:0000256" key="2">
    <source>
        <dbReference type="ARBA" id="ARBA00023242"/>
    </source>
</evidence>
<accession>A0AAE0DR09</accession>
<dbReference type="GO" id="GO:0003677">
    <property type="term" value="F:DNA binding"/>
    <property type="evidence" value="ECO:0007669"/>
    <property type="project" value="InterPro"/>
</dbReference>
<dbReference type="Pfam" id="PF15458">
    <property type="entry name" value="NTR2"/>
    <property type="match status" value="1"/>
</dbReference>
<dbReference type="GO" id="GO:0071008">
    <property type="term" value="C:U2-type post-mRNA release spliceosomal complex"/>
    <property type="evidence" value="ECO:0007669"/>
    <property type="project" value="InterPro"/>
</dbReference>
<keyword evidence="2" id="KW-0539">Nucleus</keyword>
<evidence type="ECO:0000256" key="1">
    <source>
        <dbReference type="ARBA" id="ARBA00004123"/>
    </source>
</evidence>
<feature type="compositionally biased region" description="Basic and acidic residues" evidence="3">
    <location>
        <begin position="307"/>
        <end position="319"/>
    </location>
</feature>
<feature type="compositionally biased region" description="Acidic residues" evidence="3">
    <location>
        <begin position="200"/>
        <end position="214"/>
    </location>
</feature>
<evidence type="ECO:0008006" key="6">
    <source>
        <dbReference type="Google" id="ProtNLM"/>
    </source>
</evidence>
<keyword evidence="5" id="KW-1185">Reference proteome</keyword>
<feature type="region of interest" description="Disordered" evidence="3">
    <location>
        <begin position="109"/>
        <end position="149"/>
    </location>
</feature>
<sequence length="427" mass="47384">MRSSFGGRRQARKVGHDEDEEDSGDGRTGFGSQEQESTPTVIRPAITSRGSSKTKKHSSLRMSFGLGGTSMTEDDGDSAPAVFTPKKSNLSRQAVEKNALRKTLAANISSEHLPLRQTEDRPSYSADALNELKTSTPSTPKDLRSISDIEPEQNKALDLAAKFSSDLLVYDSNSAIPTDAEIREKKERRARLAKEQDFINLDDNDAEMDDEDSDGERSLLPYAKQKPKKEETRLVRDDEDIAEGFDEFVSDGRIALGKKAEREQKKRHEAEIRELINEAEGGNGSDSSEDASEAERKAAYEAAQTRKGMDGIDRGEDKTRPRRPRMPPRITPLPTLGACLERLRAQVAGKQYALMVKKKRMEEIEKEKEDILVREGEIQRLLRETAERYEKLRVESGLGEGERSNGLLVAGEGMGMAGRGLESLGDT</sequence>
<dbReference type="PANTHER" id="PTHR12214">
    <property type="entry name" value="GC-RICH SEQUENCE DNA-BINDING FACTOR"/>
    <property type="match status" value="1"/>
</dbReference>